<dbReference type="RefSeq" id="XP_026660086.1">
    <property type="nucleotide sequence ID" value="XM_026804285.2"/>
</dbReference>
<reference evidence="2" key="2">
    <citation type="submission" date="2023-09" db="UniProtKB">
        <authorList>
            <consortium name="RefSeq"/>
        </authorList>
    </citation>
    <scope>IDENTIFICATION</scope>
    <source>
        <tissue evidence="2 3">Young leaves</tissue>
    </source>
</reference>
<name>A0A8B7BZ10_PHODC</name>
<proteinExistence type="predicted"/>
<organism evidence="2">
    <name type="scientific">Phoenix dactylifera</name>
    <name type="common">Date palm</name>
    <dbReference type="NCBI Taxonomy" id="42345"/>
    <lineage>
        <taxon>Eukaryota</taxon>
        <taxon>Viridiplantae</taxon>
        <taxon>Streptophyta</taxon>
        <taxon>Embryophyta</taxon>
        <taxon>Tracheophyta</taxon>
        <taxon>Spermatophyta</taxon>
        <taxon>Magnoliopsida</taxon>
        <taxon>Liliopsida</taxon>
        <taxon>Arecaceae</taxon>
        <taxon>Coryphoideae</taxon>
        <taxon>Phoeniceae</taxon>
        <taxon>Phoenix</taxon>
    </lineage>
</organism>
<dbReference type="RefSeq" id="XP_038990325.1">
    <property type="nucleotide sequence ID" value="XM_039134397.1"/>
</dbReference>
<dbReference type="SUPFAM" id="SSF48403">
    <property type="entry name" value="Ankyrin repeat"/>
    <property type="match status" value="1"/>
</dbReference>
<dbReference type="RefSeq" id="XP_026660085.1">
    <property type="nucleotide sequence ID" value="XM_026804284.2"/>
</dbReference>
<reference evidence="1" key="1">
    <citation type="journal article" date="2019" name="Nat. Commun.">
        <title>Genome-wide association mapping of date palm fruit traits.</title>
        <authorList>
            <person name="Hazzouri K.M."/>
            <person name="Gros-Balthazard M."/>
            <person name="Flowers J.M."/>
            <person name="Copetti D."/>
            <person name="Lemansour A."/>
            <person name="Lebrun M."/>
            <person name="Masmoudi K."/>
            <person name="Ferrand S."/>
            <person name="Dhar M.I."/>
            <person name="Fresquez Z.A."/>
            <person name="Rosas U."/>
            <person name="Zhang J."/>
            <person name="Talag J."/>
            <person name="Lee S."/>
            <person name="Kudrna D."/>
            <person name="Powell R.F."/>
            <person name="Leitch I.J."/>
            <person name="Krueger R.R."/>
            <person name="Wing R.A."/>
            <person name="Amiri K.M.A."/>
            <person name="Purugganan M.D."/>
        </authorList>
    </citation>
    <scope>NUCLEOTIDE SEQUENCE [LARGE SCALE GENOMIC DNA]</scope>
    <source>
        <strain evidence="1">cv. Khalas</strain>
    </source>
</reference>
<evidence type="ECO:0000313" key="2">
    <source>
        <dbReference type="RefSeq" id="XP_008788286.1"/>
    </source>
</evidence>
<dbReference type="GeneID" id="103706081"/>
<evidence type="ECO:0000313" key="6">
    <source>
        <dbReference type="RefSeq" id="XP_038990334.1"/>
    </source>
</evidence>
<evidence type="ECO:0000313" key="5">
    <source>
        <dbReference type="RefSeq" id="XP_038990325.1"/>
    </source>
</evidence>
<evidence type="ECO:0000313" key="3">
    <source>
        <dbReference type="RefSeq" id="XP_026660085.1"/>
    </source>
</evidence>
<evidence type="ECO:0000313" key="1">
    <source>
        <dbReference type="Proteomes" id="UP000228380"/>
    </source>
</evidence>
<dbReference type="Proteomes" id="UP000228380">
    <property type="component" value="Chromosome 1"/>
</dbReference>
<keyword evidence="1" id="KW-1185">Reference proteome</keyword>
<sequence length="569" mass="64537">MLEKGEERNIVFLRKSFLSKDHRCSINCTRWGKSLLSRKSPMAEEFDNSSNDEEFQRGKRRKLGGVYGRFQRALQSHDWDLAESLILSIDLQYRNIGLCMAVSTIWFLYTQQDLAKATQLIKRIVSNGAHDFTKVTCQTSFLASCVLATLNCMMNFSDTKTGMIERVKEHLQAYEGAVPMKAKWSVNLEKFISWAFYLIEFHRRNQGNRDKDIQSIFETQLQLSAFKTFLNIARENIMGQNFGLAFDAACFSLSLLSNSVNHGWSSGVARDAVLELLGFLVEGSVEIVNQCFMKAARFGSTELVSILLQIAQARGLHVNVNFALFAASEYSHINTMECLVTEGHATYFFGPLMTAARSGCMPVVQWFVKRGCTEMELCYALTAATSNNQVAIISYLLQCIPQQMLNLFSFEILKSVGEERPDSFEGVNFLLSSDFLRDPIATYAFANRLATSNEEAITPELKVFLLEHWSAEAFVEGMRAGEVHYVNLMRILRRGKSEICLRELPPPLVIVIAYLPLYRECLASSGSLLPQRLRGELMVAARRLSNWAVDEMSEKRELLEILQQHMPCF</sequence>
<dbReference type="RefSeq" id="XP_008788286.1">
    <property type="nucleotide sequence ID" value="XM_008790064.4"/>
</dbReference>
<dbReference type="Gene3D" id="1.25.40.20">
    <property type="entry name" value="Ankyrin repeat-containing domain"/>
    <property type="match status" value="1"/>
</dbReference>
<dbReference type="AlphaFoldDB" id="A0A8B7BZ10"/>
<gene>
    <name evidence="2 3 4 5 6" type="primary">LOC103706081</name>
</gene>
<protein>
    <submittedName>
        <fullName evidence="2 3">Ankyrin repeat protein SKIP35-like isoform X1</fullName>
    </submittedName>
</protein>
<dbReference type="KEGG" id="pda:103706081"/>
<dbReference type="InterPro" id="IPR036770">
    <property type="entry name" value="Ankyrin_rpt-contain_sf"/>
</dbReference>
<accession>A0A8B7BZ10</accession>
<dbReference type="PANTHER" id="PTHR36024">
    <property type="entry name" value="ANKYRIN REPEAT PROTEIN SKIP35"/>
    <property type="match status" value="1"/>
</dbReference>
<evidence type="ECO:0000313" key="4">
    <source>
        <dbReference type="RefSeq" id="XP_026660086.1"/>
    </source>
</evidence>
<dbReference type="RefSeq" id="XP_038990334.1">
    <property type="nucleotide sequence ID" value="XM_039134406.1"/>
</dbReference>
<dbReference type="InterPro" id="IPR044956">
    <property type="entry name" value="SKIP35"/>
</dbReference>
<dbReference type="PANTHER" id="PTHR36024:SF1">
    <property type="entry name" value="OS11G0246900 PROTEIN"/>
    <property type="match status" value="1"/>
</dbReference>
<dbReference type="OrthoDB" id="1892624at2759"/>